<name>A0A4D6DXC1_9CAUD</name>
<accession>A0A4D6DXC1</accession>
<reference evidence="1 2" key="1">
    <citation type="submission" date="2019-03" db="EMBL/GenBank/DDBJ databases">
        <authorList>
            <person name="Kim S.G."/>
            <person name="Park S.C."/>
        </authorList>
    </citation>
    <scope>NUCLEOTIDE SEQUENCE [LARGE SCALE GENOMIC DNA]</scope>
</reference>
<gene>
    <name evidence="1" type="ORF">pETSU_267</name>
</gene>
<keyword evidence="2" id="KW-1185">Reference proteome</keyword>
<organism evidence="1 2">
    <name type="scientific">Edwardsiella phage pEt-SU</name>
    <dbReference type="NCBI Taxonomy" id="2562142"/>
    <lineage>
        <taxon>Viruses</taxon>
        <taxon>Duplodnaviria</taxon>
        <taxon>Heunggongvirae</taxon>
        <taxon>Uroviricota</taxon>
        <taxon>Caudoviricetes</taxon>
        <taxon>Chimalliviridae</taxon>
        <taxon>Petsuvirus</taxon>
        <taxon>Petsuvirus pEtSU</taxon>
    </lineage>
</organism>
<protein>
    <submittedName>
        <fullName evidence="1">Uncharacterized protein</fullName>
    </submittedName>
</protein>
<dbReference type="Proteomes" id="UP000297195">
    <property type="component" value="Segment"/>
</dbReference>
<evidence type="ECO:0000313" key="2">
    <source>
        <dbReference type="Proteomes" id="UP000297195"/>
    </source>
</evidence>
<sequence>MKQIAVSEIKDLRPVIRGLVSATLNDITSQADYKSITPFKQTLSIEGHLVTASYTPIFSGDLDGDVPEHTCGRSKRVGLLDLSCATEVPYQINFQEDDFGKPVPEEIIDSLTDGYINYLTLAACDSYLISSGISQDINDAVSNGDFGVLEAQAGGLIEVSYSENSHHIEYKSPTGEMRFKMEYDDGVMLHNLDPQFHVQAVAGNYARCLLDAMANGFIMADLTVNLGDKSLFQPK</sequence>
<proteinExistence type="predicted"/>
<dbReference type="EMBL" id="MK689364">
    <property type="protein sequence ID" value="QBZ70848.1"/>
    <property type="molecule type" value="Genomic_DNA"/>
</dbReference>
<evidence type="ECO:0000313" key="1">
    <source>
        <dbReference type="EMBL" id="QBZ70848.1"/>
    </source>
</evidence>